<protein>
    <submittedName>
        <fullName evidence="1">Uncharacterized protein</fullName>
    </submittedName>
</protein>
<comment type="caution">
    <text evidence="1">The sequence shown here is derived from an EMBL/GenBank/DDBJ whole genome shotgun (WGS) entry which is preliminary data.</text>
</comment>
<dbReference type="Proteomes" id="UP000678393">
    <property type="component" value="Unassembled WGS sequence"/>
</dbReference>
<keyword evidence="2" id="KW-1185">Reference proteome</keyword>
<dbReference type="EMBL" id="CAJHNH020008513">
    <property type="protein sequence ID" value="CAG5136293.1"/>
    <property type="molecule type" value="Genomic_DNA"/>
</dbReference>
<accession>A0A8S4A355</accession>
<dbReference type="AlphaFoldDB" id="A0A8S4A355"/>
<evidence type="ECO:0000313" key="1">
    <source>
        <dbReference type="EMBL" id="CAG5136293.1"/>
    </source>
</evidence>
<sequence length="155" mass="16919">MITSYNPRRQEDAKKQQQILQGKNIDHLNVQHYNLALHRAVEEIPVDTRDSNGSVDCQARGTSGTSVCQARGTSSASVWESASSVEELAEKCDDSLLASLDISSQGDESLMGTALSPVSRLYKLLVESQEMINSLEKKSSVPKGVELEMPQTATH</sequence>
<name>A0A8S4A355_9EUPU</name>
<reference evidence="1" key="1">
    <citation type="submission" date="2021-04" db="EMBL/GenBank/DDBJ databases">
        <authorList>
            <consortium name="Molecular Ecology Group"/>
        </authorList>
    </citation>
    <scope>NUCLEOTIDE SEQUENCE</scope>
</reference>
<proteinExistence type="predicted"/>
<dbReference type="OrthoDB" id="6155277at2759"/>
<gene>
    <name evidence="1" type="ORF">CUNI_LOCUS21851</name>
</gene>
<organism evidence="1 2">
    <name type="scientific">Candidula unifasciata</name>
    <dbReference type="NCBI Taxonomy" id="100452"/>
    <lineage>
        <taxon>Eukaryota</taxon>
        <taxon>Metazoa</taxon>
        <taxon>Spiralia</taxon>
        <taxon>Lophotrochozoa</taxon>
        <taxon>Mollusca</taxon>
        <taxon>Gastropoda</taxon>
        <taxon>Heterobranchia</taxon>
        <taxon>Euthyneura</taxon>
        <taxon>Panpulmonata</taxon>
        <taxon>Eupulmonata</taxon>
        <taxon>Stylommatophora</taxon>
        <taxon>Helicina</taxon>
        <taxon>Helicoidea</taxon>
        <taxon>Geomitridae</taxon>
        <taxon>Candidula</taxon>
    </lineage>
</organism>
<evidence type="ECO:0000313" key="2">
    <source>
        <dbReference type="Proteomes" id="UP000678393"/>
    </source>
</evidence>